<evidence type="ECO:0000256" key="1">
    <source>
        <dbReference type="SAM" id="SignalP"/>
    </source>
</evidence>
<evidence type="ECO:0000313" key="3">
    <source>
        <dbReference type="Proteomes" id="UP000549882"/>
    </source>
</evidence>
<feature type="chain" id="PRO_5030510997" description="KTSC domain-containing protein" evidence="1">
    <location>
        <begin position="21"/>
        <end position="110"/>
    </location>
</feature>
<keyword evidence="1" id="KW-0732">Signal</keyword>
<feature type="signal peptide" evidence="1">
    <location>
        <begin position="1"/>
        <end position="20"/>
    </location>
</feature>
<proteinExistence type="predicted"/>
<accession>A0A7W9CZE0</accession>
<evidence type="ECO:0008006" key="4">
    <source>
        <dbReference type="Google" id="ProtNLM"/>
    </source>
</evidence>
<reference evidence="2 3" key="1">
    <citation type="submission" date="2020-08" db="EMBL/GenBank/DDBJ databases">
        <title>Genomic Encyclopedia of Type Strains, Phase IV (KMG-V): Genome sequencing to study the core and pangenomes of soil and plant-associated prokaryotes.</title>
        <authorList>
            <person name="Whitman W."/>
        </authorList>
    </citation>
    <scope>NUCLEOTIDE SEQUENCE [LARGE SCALE GENOMIC DNA]</scope>
    <source>
        <strain evidence="2 3">SEMIA 4064</strain>
    </source>
</reference>
<sequence>MKKFVLLSLLIASAATPALAISRYNSMSFTCGEARAIINRERAVIMRYPSTRVRNMTLYDRVVSDSNACDPGYYAYQDYMPTKDRANCPVYTCRPSTDFDDDDLLFPHHR</sequence>
<name>A0A7W9CZE0_9HYPH</name>
<gene>
    <name evidence="2" type="ORF">GGD50_000710</name>
</gene>
<dbReference type="AlphaFoldDB" id="A0A7W9CZE0"/>
<comment type="caution">
    <text evidence="2">The sequence shown here is derived from an EMBL/GenBank/DDBJ whole genome shotgun (WGS) entry which is preliminary data.</text>
</comment>
<protein>
    <recommendedName>
        <fullName evidence="4">KTSC domain-containing protein</fullName>
    </recommendedName>
</protein>
<keyword evidence="3" id="KW-1185">Reference proteome</keyword>
<dbReference type="Proteomes" id="UP000549882">
    <property type="component" value="Unassembled WGS sequence"/>
</dbReference>
<organism evidence="2 3">
    <name type="scientific">Rhizobium paranaense</name>
    <dbReference type="NCBI Taxonomy" id="1650438"/>
    <lineage>
        <taxon>Bacteria</taxon>
        <taxon>Pseudomonadati</taxon>
        <taxon>Pseudomonadota</taxon>
        <taxon>Alphaproteobacteria</taxon>
        <taxon>Hyphomicrobiales</taxon>
        <taxon>Rhizobiaceae</taxon>
        <taxon>Rhizobium/Agrobacterium group</taxon>
        <taxon>Rhizobium</taxon>
    </lineage>
</organism>
<dbReference type="RefSeq" id="WP_107107710.1">
    <property type="nucleotide sequence ID" value="NZ_JACHBI010000001.1"/>
</dbReference>
<evidence type="ECO:0000313" key="2">
    <source>
        <dbReference type="EMBL" id="MBB5572134.1"/>
    </source>
</evidence>
<dbReference type="EMBL" id="JACHBI010000001">
    <property type="protein sequence ID" value="MBB5572134.1"/>
    <property type="molecule type" value="Genomic_DNA"/>
</dbReference>